<dbReference type="SMART" id="SM00267">
    <property type="entry name" value="GGDEF"/>
    <property type="match status" value="1"/>
</dbReference>
<dbReference type="Gene3D" id="3.30.450.20">
    <property type="entry name" value="PAS domain"/>
    <property type="match status" value="1"/>
</dbReference>
<dbReference type="SUPFAM" id="SSF55073">
    <property type="entry name" value="Nucleotide cyclase"/>
    <property type="match status" value="1"/>
</dbReference>
<dbReference type="InterPro" id="IPR035919">
    <property type="entry name" value="EAL_sf"/>
</dbReference>
<sequence>MKPVRSEQEFQNIVRRLELALDASQIGVWEHELSTDVLTWDERMYEIYGRSHPGGVVDSSLWSNAIHPDDLAGAKADFADAVRCKDDYSSEYRILLPDGEVRYLRSRARYFEENGTGTFIGAEWDVTADVLLNRELGEQQQIAEKRAQALEETTARIEHAAAHDYLTGLPNRRFFDRRLAELSTSPDIDKLALFHIGLDRFAMVNDVVGHDVGDRLLKATAAAIGERLPAGAFLARIGGDEFAIILGNFLSIDYLRKLAEQLLESLKRPVWHSEGMIGVTASIGVACANAGKIANLLVESDIALMRAKKSGRNRADFFSAQMKAQINSERRLADQFVRGLERGEFVPFYQAQVDARTRKIIGVEALARWRHPKRGLLSPAEFLGVAASLGMLDLLDAAILRQTLHDRKSWTRNGVRAPKVAVNVSAARLSDPSLISDLKQLDIEPGTLSFELLETIFLDEIEDGMMANVSALKSMFIDIEVDDFGSGHASIIGLMKLKPHRLKIDRRLVMPITTSREQKRLLRSIVDIAKALGIEVVAEGVETLEHAKLLTRLGCDVLQGYAIAYPISSEDMLDVLIEAKQGAFMVEA</sequence>
<dbReference type="Pfam" id="PF08447">
    <property type="entry name" value="PAS_3"/>
    <property type="match status" value="1"/>
</dbReference>
<dbReference type="RefSeq" id="WP_307231307.1">
    <property type="nucleotide sequence ID" value="NZ_JAUSVF010000001.1"/>
</dbReference>
<dbReference type="PANTHER" id="PTHR44757:SF2">
    <property type="entry name" value="BIOFILM ARCHITECTURE MAINTENANCE PROTEIN MBAA"/>
    <property type="match status" value="1"/>
</dbReference>
<comment type="caution">
    <text evidence="3">The sequence shown here is derived from an EMBL/GenBank/DDBJ whole genome shotgun (WGS) entry which is preliminary data.</text>
</comment>
<dbReference type="InterPro" id="IPR052155">
    <property type="entry name" value="Biofilm_reg_signaling"/>
</dbReference>
<dbReference type="NCBIfam" id="TIGR00254">
    <property type="entry name" value="GGDEF"/>
    <property type="match status" value="1"/>
</dbReference>
<feature type="domain" description="EAL" evidence="1">
    <location>
        <begin position="329"/>
        <end position="580"/>
    </location>
</feature>
<dbReference type="InterPro" id="IPR035965">
    <property type="entry name" value="PAS-like_dom_sf"/>
</dbReference>
<dbReference type="SUPFAM" id="SSF141868">
    <property type="entry name" value="EAL domain-like"/>
    <property type="match status" value="1"/>
</dbReference>
<dbReference type="Gene3D" id="3.20.20.450">
    <property type="entry name" value="EAL domain"/>
    <property type="match status" value="1"/>
</dbReference>
<dbReference type="PANTHER" id="PTHR44757">
    <property type="entry name" value="DIGUANYLATE CYCLASE DGCP"/>
    <property type="match status" value="1"/>
</dbReference>
<evidence type="ECO:0000313" key="3">
    <source>
        <dbReference type="EMBL" id="MDQ0321032.1"/>
    </source>
</evidence>
<dbReference type="PROSITE" id="PS50883">
    <property type="entry name" value="EAL"/>
    <property type="match status" value="1"/>
</dbReference>
<dbReference type="SUPFAM" id="SSF55785">
    <property type="entry name" value="PYP-like sensor domain (PAS domain)"/>
    <property type="match status" value="1"/>
</dbReference>
<dbReference type="SMART" id="SM00052">
    <property type="entry name" value="EAL"/>
    <property type="match status" value="1"/>
</dbReference>
<dbReference type="Proteomes" id="UP001230207">
    <property type="component" value="Unassembled WGS sequence"/>
</dbReference>
<reference evidence="3 4" key="1">
    <citation type="submission" date="2023-07" db="EMBL/GenBank/DDBJ databases">
        <title>Genomic Encyclopedia of Type Strains, Phase IV (KMG-IV): sequencing the most valuable type-strain genomes for metagenomic binning, comparative biology and taxonomic classification.</title>
        <authorList>
            <person name="Goeker M."/>
        </authorList>
    </citation>
    <scope>NUCLEOTIDE SEQUENCE [LARGE SCALE GENOMIC DNA]</scope>
    <source>
        <strain evidence="3 4">DSM 1112</strain>
    </source>
</reference>
<dbReference type="InterPro" id="IPR001633">
    <property type="entry name" value="EAL_dom"/>
</dbReference>
<evidence type="ECO:0000313" key="4">
    <source>
        <dbReference type="Proteomes" id="UP001230207"/>
    </source>
</evidence>
<feature type="domain" description="GGDEF" evidence="2">
    <location>
        <begin position="189"/>
        <end position="320"/>
    </location>
</feature>
<dbReference type="Gene3D" id="2.10.70.100">
    <property type="match status" value="1"/>
</dbReference>
<evidence type="ECO:0000259" key="2">
    <source>
        <dbReference type="PROSITE" id="PS50887"/>
    </source>
</evidence>
<dbReference type="InterPro" id="IPR043128">
    <property type="entry name" value="Rev_trsase/Diguanyl_cyclase"/>
</dbReference>
<keyword evidence="4" id="KW-1185">Reference proteome</keyword>
<dbReference type="Pfam" id="PF00563">
    <property type="entry name" value="EAL"/>
    <property type="match status" value="1"/>
</dbReference>
<dbReference type="InterPro" id="IPR000014">
    <property type="entry name" value="PAS"/>
</dbReference>
<dbReference type="PROSITE" id="PS50887">
    <property type="entry name" value="GGDEF"/>
    <property type="match status" value="1"/>
</dbReference>
<evidence type="ECO:0000259" key="1">
    <source>
        <dbReference type="PROSITE" id="PS50883"/>
    </source>
</evidence>
<dbReference type="EMBL" id="JAUSVF010000001">
    <property type="protein sequence ID" value="MDQ0321032.1"/>
    <property type="molecule type" value="Genomic_DNA"/>
</dbReference>
<dbReference type="CDD" id="cd01948">
    <property type="entry name" value="EAL"/>
    <property type="match status" value="1"/>
</dbReference>
<protein>
    <submittedName>
        <fullName evidence="3">Diguanylate cyclase (GGDEF)-like protein</fullName>
    </submittedName>
</protein>
<dbReference type="InterPro" id="IPR029787">
    <property type="entry name" value="Nucleotide_cyclase"/>
</dbReference>
<accession>A0ABU0BSU3</accession>
<dbReference type="InterPro" id="IPR013655">
    <property type="entry name" value="PAS_fold_3"/>
</dbReference>
<dbReference type="InterPro" id="IPR000160">
    <property type="entry name" value="GGDEF_dom"/>
</dbReference>
<dbReference type="Pfam" id="PF00990">
    <property type="entry name" value="GGDEF"/>
    <property type="match status" value="1"/>
</dbReference>
<dbReference type="Gene3D" id="3.30.70.270">
    <property type="match status" value="1"/>
</dbReference>
<dbReference type="CDD" id="cd00130">
    <property type="entry name" value="PAS"/>
    <property type="match status" value="1"/>
</dbReference>
<organism evidence="3 4">
    <name type="scientific">Pararhizobium capsulatum DSM 1112</name>
    <dbReference type="NCBI Taxonomy" id="1121113"/>
    <lineage>
        <taxon>Bacteria</taxon>
        <taxon>Pseudomonadati</taxon>
        <taxon>Pseudomonadota</taxon>
        <taxon>Alphaproteobacteria</taxon>
        <taxon>Hyphomicrobiales</taxon>
        <taxon>Rhizobiaceae</taxon>
        <taxon>Rhizobium/Agrobacterium group</taxon>
        <taxon>Pararhizobium</taxon>
    </lineage>
</organism>
<gene>
    <name evidence="3" type="ORF">QO002_003170</name>
</gene>
<dbReference type="CDD" id="cd01949">
    <property type="entry name" value="GGDEF"/>
    <property type="match status" value="1"/>
</dbReference>
<proteinExistence type="predicted"/>
<name>A0ABU0BSU3_9HYPH</name>